<dbReference type="Pfam" id="PF00787">
    <property type="entry name" value="PX"/>
    <property type="match status" value="1"/>
</dbReference>
<dbReference type="PROSITE" id="PS50195">
    <property type="entry name" value="PX"/>
    <property type="match status" value="1"/>
</dbReference>
<dbReference type="GO" id="GO:0005768">
    <property type="term" value="C:endosome"/>
    <property type="evidence" value="ECO:0007669"/>
    <property type="project" value="TreeGrafter"/>
</dbReference>
<keyword evidence="4" id="KW-1185">Reference proteome</keyword>
<reference evidence="3" key="1">
    <citation type="journal article" date="2021" name="Sci. Rep.">
        <title>Diploid genomic architecture of Nitzschia inconspicua, an elite biomass production diatom.</title>
        <authorList>
            <person name="Oliver A."/>
            <person name="Podell S."/>
            <person name="Pinowska A."/>
            <person name="Traller J.C."/>
            <person name="Smith S.R."/>
            <person name="McClure R."/>
            <person name="Beliaev A."/>
            <person name="Bohutskyi P."/>
            <person name="Hill E.A."/>
            <person name="Rabines A."/>
            <person name="Zheng H."/>
            <person name="Allen L.Z."/>
            <person name="Kuo A."/>
            <person name="Grigoriev I.V."/>
            <person name="Allen A.E."/>
            <person name="Hazlebeck D."/>
            <person name="Allen E.E."/>
        </authorList>
    </citation>
    <scope>NUCLEOTIDE SEQUENCE</scope>
    <source>
        <strain evidence="3">Hildebrandi</strain>
    </source>
</reference>
<feature type="domain" description="PX" evidence="2">
    <location>
        <begin position="7"/>
        <end position="122"/>
    </location>
</feature>
<dbReference type="AlphaFoldDB" id="A0A9K3KZQ7"/>
<dbReference type="PANTHER" id="PTHR10555:SF170">
    <property type="entry name" value="FI18122P1"/>
    <property type="match status" value="1"/>
</dbReference>
<dbReference type="InterPro" id="IPR001683">
    <property type="entry name" value="PX_dom"/>
</dbReference>
<evidence type="ECO:0000313" key="3">
    <source>
        <dbReference type="EMBL" id="KAG7352020.1"/>
    </source>
</evidence>
<comment type="caution">
    <text evidence="3">The sequence shown here is derived from an EMBL/GenBank/DDBJ whole genome shotgun (WGS) entry which is preliminary data.</text>
</comment>
<evidence type="ECO:0000313" key="4">
    <source>
        <dbReference type="Proteomes" id="UP000693970"/>
    </source>
</evidence>
<dbReference type="Pfam" id="PF09325">
    <property type="entry name" value="Vps5"/>
    <property type="match status" value="1"/>
</dbReference>
<reference evidence="3" key="2">
    <citation type="submission" date="2021-04" db="EMBL/GenBank/DDBJ databases">
        <authorList>
            <person name="Podell S."/>
        </authorList>
    </citation>
    <scope>NUCLEOTIDE SEQUENCE</scope>
    <source>
        <strain evidence="3">Hildebrandi</strain>
    </source>
</reference>
<dbReference type="PANTHER" id="PTHR10555">
    <property type="entry name" value="SORTING NEXIN"/>
    <property type="match status" value="1"/>
</dbReference>
<dbReference type="EMBL" id="JAGRRH010000017">
    <property type="protein sequence ID" value="KAG7352020.1"/>
    <property type="molecule type" value="Genomic_DNA"/>
</dbReference>
<name>A0A9K3KZQ7_9STRA</name>
<evidence type="ECO:0000259" key="2">
    <source>
        <dbReference type="PROSITE" id="PS50195"/>
    </source>
</evidence>
<gene>
    <name evidence="3" type="ORF">IV203_008068</name>
</gene>
<sequence length="525" mass="59289">MVERVQYALATNVSKPENKGTGRAKVTDYLITTSFQKGQSLVRRTFEDFEWVQGQLVEERMGIIVPVLPIKKPTNNKDKFSEEFIKERQEGLDRFLQRIIHHSELVDAPCLLPFFTANPADWETAKANATKNEVVDEDDDEDPNSIKIDAHAAMHTPSQEKKRGPLGKWFAAKRDQWALQKKNLILEETPAEAKKFGDLHTYADHLEVCTRILSEDYEQMLGSYSSMAEKYQTMGAAFTQMWGEHELSTTNSSQLYQTLGQTWAKISKRIEGRMASGKRHFATPVDDLIMDVMALKAALTKRKTAVYNYTKQLQEGRNLQEQMDKIRQSADFTGQQDKYYQLEKDIRRSDLKVEEMRKQCEMVTSRLTRDIDRFRMEWHERMRQILEDFHKQQIEFLQQQSMEFSSALSALSTLDTGRSDLSTGPPAPVAKTEIHMSYSTGGAKPVVGSSIPVDNGVSFPEVAPPPASAPPPPPPLSPDPSKSFEDTKSLDSVVLENSTSEDDDFGAMGGEIKLSEKSGAVMTSL</sequence>
<accession>A0A9K3KZQ7</accession>
<proteinExistence type="predicted"/>
<dbReference type="SMART" id="SM00312">
    <property type="entry name" value="PX"/>
    <property type="match status" value="1"/>
</dbReference>
<dbReference type="OrthoDB" id="5227681at2759"/>
<dbReference type="InterPro" id="IPR015404">
    <property type="entry name" value="Vps5_C"/>
</dbReference>
<evidence type="ECO:0000256" key="1">
    <source>
        <dbReference type="SAM" id="MobiDB-lite"/>
    </source>
</evidence>
<dbReference type="GO" id="GO:0035091">
    <property type="term" value="F:phosphatidylinositol binding"/>
    <property type="evidence" value="ECO:0007669"/>
    <property type="project" value="InterPro"/>
</dbReference>
<dbReference type="Proteomes" id="UP000693970">
    <property type="component" value="Unassembled WGS sequence"/>
</dbReference>
<feature type="compositionally biased region" description="Pro residues" evidence="1">
    <location>
        <begin position="462"/>
        <end position="478"/>
    </location>
</feature>
<feature type="region of interest" description="Disordered" evidence="1">
    <location>
        <begin position="457"/>
        <end position="525"/>
    </location>
</feature>
<protein>
    <submittedName>
        <fullName evidence="3">PX domain containing protein</fullName>
    </submittedName>
</protein>
<organism evidence="3 4">
    <name type="scientific">Nitzschia inconspicua</name>
    <dbReference type="NCBI Taxonomy" id="303405"/>
    <lineage>
        <taxon>Eukaryota</taxon>
        <taxon>Sar</taxon>
        <taxon>Stramenopiles</taxon>
        <taxon>Ochrophyta</taxon>
        <taxon>Bacillariophyta</taxon>
        <taxon>Bacillariophyceae</taxon>
        <taxon>Bacillariophycidae</taxon>
        <taxon>Bacillariales</taxon>
        <taxon>Bacillariaceae</taxon>
        <taxon>Nitzschia</taxon>
    </lineage>
</organism>